<evidence type="ECO:0000256" key="2">
    <source>
        <dbReference type="ARBA" id="ARBA00022553"/>
    </source>
</evidence>
<keyword evidence="1" id="KW-0596">Phosphopantetheine</keyword>
<dbReference type="Gene3D" id="3.40.50.12780">
    <property type="entry name" value="N-terminal domain of ligase-like"/>
    <property type="match status" value="1"/>
</dbReference>
<accession>A0A4Z1J0E9</accession>
<dbReference type="PANTHER" id="PTHR43439:SF2">
    <property type="entry name" value="ENZYME, PUTATIVE (JCVI)-RELATED"/>
    <property type="match status" value="1"/>
</dbReference>
<dbReference type="PANTHER" id="PTHR43439">
    <property type="entry name" value="PHENYLACETATE-COENZYME A LIGASE"/>
    <property type="match status" value="1"/>
</dbReference>
<feature type="domain" description="Thioester reductase (TE)" evidence="5">
    <location>
        <begin position="499"/>
        <end position="757"/>
    </location>
</feature>
<keyword evidence="7" id="KW-1185">Reference proteome</keyword>
<evidence type="ECO:0000313" key="6">
    <source>
        <dbReference type="EMBL" id="TGO67129.1"/>
    </source>
</evidence>
<feature type="coiled-coil region" evidence="3">
    <location>
        <begin position="451"/>
        <end position="478"/>
    </location>
</feature>
<gene>
    <name evidence="6" type="ORF">BELL_0911g00030</name>
</gene>
<feature type="domain" description="AMP-dependent synthetase/ligase" evidence="4">
    <location>
        <begin position="1"/>
        <end position="168"/>
    </location>
</feature>
<dbReference type="InterPro" id="IPR042099">
    <property type="entry name" value="ANL_N_sf"/>
</dbReference>
<organism evidence="6 7">
    <name type="scientific">Botrytis elliptica</name>
    <dbReference type="NCBI Taxonomy" id="278938"/>
    <lineage>
        <taxon>Eukaryota</taxon>
        <taxon>Fungi</taxon>
        <taxon>Dikarya</taxon>
        <taxon>Ascomycota</taxon>
        <taxon>Pezizomycotina</taxon>
        <taxon>Leotiomycetes</taxon>
        <taxon>Helotiales</taxon>
        <taxon>Sclerotiniaceae</taxon>
        <taxon>Botrytis</taxon>
    </lineage>
</organism>
<keyword evidence="3" id="KW-0175">Coiled coil</keyword>
<dbReference type="InterPro" id="IPR013120">
    <property type="entry name" value="FAR_NAD-bd"/>
</dbReference>
<dbReference type="Pfam" id="PF00501">
    <property type="entry name" value="AMP-binding"/>
    <property type="match status" value="1"/>
</dbReference>
<sequence>MHTSGTTGTPKPIVIPQPQGVITSLDASQKAISLYGVATTSDYWRGLRCFLAFPLFHATGVYRIMTALYFKQIAVLPPPIPLTAELANEVHIHGKVQVSDLPPAVLVEISKFPEYLKNLRPVKYIMTGGRPLPNGPGDIINSHTQLFAGFGSTETGHIQAALPPEENWDYFDFSTSFGVEMRHCSGEIYELVIVRDPSIEAYQGIFYTFPDLSEYKTRDLFSKHPNKHNLWRHEGRSDDIIVYSTGEKFNPISMENALNSHPKVRSAIVYGTEKFQSSVLIEPTNPEGSKDVLLDALWPTIKTANITCPAHARIMSKDFVAFTKPDKPFPRAGKGTVQRRQAEKLYETELNSLYETSINGQVFNKENINEMSSLDKGASFDVQGTIIRTMSNFQGFENFSASENFFEHRLDSLGVISLTRAVNSAFESQDPPRDLIRESMIYAYPSPGILARALSNSAKDKNENYAEMQEEYERFVSDLPIIARPSAPVTGPKVFLSNGSTRSLGSYILSKLLEEDKTCKVYCLNRGKDTEKRQLNSSSSKGLSTDFSRVQFLSMATGITEGWLGIKLDQYKELLNEVTHIIHNAWQVDFNLSFSQMGATHIRRVRQLIDFSAHSRFGASIHFISSISTVGNWDLNGSNTPSSSGYFTPSQSETEPMLMQPRVPEILYEDWSLPQGLGYGQSRFVAERLITTACKIANIPASIYRVGQIAGLKSRSGKWNEQERFPLILKSSTYLKVLPSSLGPLEAVDWIPVDILGKVVYELVTSSNHDILETDSTIESFSGSPGVYHLVNLKRITYSDVILPRLQSILDLPTIPFEEWVQRLCDSAANMQDIDINDNPAVKIRGFYEGLVEKQKKGRSQVWLDTEKAIEGSVTLKSMDPIDGNCVNNWMRQWGYVCNEHGE</sequence>
<name>A0A4Z1J0E9_9HELO</name>
<dbReference type="InterPro" id="IPR000873">
    <property type="entry name" value="AMP-dep_synth/lig_dom"/>
</dbReference>
<dbReference type="Pfam" id="PF07993">
    <property type="entry name" value="NAD_binding_4"/>
    <property type="match status" value="1"/>
</dbReference>
<dbReference type="AlphaFoldDB" id="A0A4Z1J0E9"/>
<dbReference type="SUPFAM" id="SSF51735">
    <property type="entry name" value="NAD(P)-binding Rossmann-fold domains"/>
    <property type="match status" value="1"/>
</dbReference>
<dbReference type="STRING" id="278938.A0A4Z1J0E9"/>
<evidence type="ECO:0000256" key="3">
    <source>
        <dbReference type="SAM" id="Coils"/>
    </source>
</evidence>
<protein>
    <recommendedName>
        <fullName evidence="8">Polyketide synthase phosphopantetheine-binding domain-containing protein</fullName>
    </recommendedName>
</protein>
<keyword evidence="2" id="KW-0597">Phosphoprotein</keyword>
<dbReference type="InterPro" id="IPR036291">
    <property type="entry name" value="NAD(P)-bd_dom_sf"/>
</dbReference>
<proteinExistence type="predicted"/>
<dbReference type="Pfam" id="PF23562">
    <property type="entry name" value="AMP-binding_C_3"/>
    <property type="match status" value="1"/>
</dbReference>
<evidence type="ECO:0000313" key="7">
    <source>
        <dbReference type="Proteomes" id="UP000297229"/>
    </source>
</evidence>
<evidence type="ECO:0000259" key="5">
    <source>
        <dbReference type="Pfam" id="PF07993"/>
    </source>
</evidence>
<evidence type="ECO:0000259" key="4">
    <source>
        <dbReference type="Pfam" id="PF00501"/>
    </source>
</evidence>
<evidence type="ECO:0000256" key="1">
    <source>
        <dbReference type="ARBA" id="ARBA00022450"/>
    </source>
</evidence>
<reference evidence="6 7" key="1">
    <citation type="submission" date="2017-12" db="EMBL/GenBank/DDBJ databases">
        <title>Comparative genomics of Botrytis spp.</title>
        <authorList>
            <person name="Valero-Jimenez C.A."/>
            <person name="Tapia P."/>
            <person name="Veloso J."/>
            <person name="Silva-Moreno E."/>
            <person name="Staats M."/>
            <person name="Valdes J.H."/>
            <person name="Van Kan J.A.L."/>
        </authorList>
    </citation>
    <scope>NUCLEOTIDE SEQUENCE [LARGE SCALE GENOMIC DNA]</scope>
    <source>
        <strain evidence="6 7">Be9601</strain>
    </source>
</reference>
<dbReference type="EMBL" id="PQXM01000909">
    <property type="protein sequence ID" value="TGO67129.1"/>
    <property type="molecule type" value="Genomic_DNA"/>
</dbReference>
<dbReference type="Proteomes" id="UP000297229">
    <property type="component" value="Unassembled WGS sequence"/>
</dbReference>
<dbReference type="InterPro" id="IPR051414">
    <property type="entry name" value="Adenylate-forming_Reductase"/>
</dbReference>
<dbReference type="Gene3D" id="3.40.50.720">
    <property type="entry name" value="NAD(P)-binding Rossmann-like Domain"/>
    <property type="match status" value="1"/>
</dbReference>
<comment type="caution">
    <text evidence="6">The sequence shown here is derived from an EMBL/GenBank/DDBJ whole genome shotgun (WGS) entry which is preliminary data.</text>
</comment>
<evidence type="ECO:0008006" key="8">
    <source>
        <dbReference type="Google" id="ProtNLM"/>
    </source>
</evidence>
<dbReference type="SUPFAM" id="SSF56801">
    <property type="entry name" value="Acetyl-CoA synthetase-like"/>
    <property type="match status" value="1"/>
</dbReference>